<evidence type="ECO:0000256" key="1">
    <source>
        <dbReference type="SAM" id="MobiDB-lite"/>
    </source>
</evidence>
<feature type="compositionally biased region" description="Basic and acidic residues" evidence="1">
    <location>
        <begin position="1"/>
        <end position="16"/>
    </location>
</feature>
<evidence type="ECO:0000313" key="3">
    <source>
        <dbReference type="Proteomes" id="UP000051660"/>
    </source>
</evidence>
<gene>
    <name evidence="2" type="ORF">CQ14_28760</name>
</gene>
<feature type="region of interest" description="Disordered" evidence="1">
    <location>
        <begin position="48"/>
        <end position="70"/>
    </location>
</feature>
<name>A0A0R3N173_9BRAD</name>
<evidence type="ECO:0000313" key="2">
    <source>
        <dbReference type="EMBL" id="KRR25851.1"/>
    </source>
</evidence>
<accession>A0A0R3N173</accession>
<dbReference type="Proteomes" id="UP000051660">
    <property type="component" value="Unassembled WGS sequence"/>
</dbReference>
<proteinExistence type="predicted"/>
<dbReference type="AlphaFoldDB" id="A0A0R3N173"/>
<comment type="caution">
    <text evidence="2">The sequence shown here is derived from an EMBL/GenBank/DDBJ whole genome shotgun (WGS) entry which is preliminary data.</text>
</comment>
<protein>
    <submittedName>
        <fullName evidence="2">Uncharacterized protein</fullName>
    </submittedName>
</protein>
<feature type="compositionally biased region" description="Polar residues" evidence="1">
    <location>
        <begin position="50"/>
        <end position="60"/>
    </location>
</feature>
<feature type="region of interest" description="Disordered" evidence="1">
    <location>
        <begin position="1"/>
        <end position="24"/>
    </location>
</feature>
<reference evidence="2 3" key="1">
    <citation type="submission" date="2014-03" db="EMBL/GenBank/DDBJ databases">
        <title>Bradyrhizobium valentinum sp. nov., isolated from effective nodules of Lupinus mariae-josephae, a lupine endemic of basic-lime soils in Eastern Spain.</title>
        <authorList>
            <person name="Duran D."/>
            <person name="Rey L."/>
            <person name="Navarro A."/>
            <person name="Busquets A."/>
            <person name="Imperial J."/>
            <person name="Ruiz-Argueso T."/>
        </authorList>
    </citation>
    <scope>NUCLEOTIDE SEQUENCE [LARGE SCALE GENOMIC DNA]</scope>
    <source>
        <strain evidence="2 3">CCBAU 23086</strain>
    </source>
</reference>
<organism evidence="2 3">
    <name type="scientific">Bradyrhizobium lablabi</name>
    <dbReference type="NCBI Taxonomy" id="722472"/>
    <lineage>
        <taxon>Bacteria</taxon>
        <taxon>Pseudomonadati</taxon>
        <taxon>Pseudomonadota</taxon>
        <taxon>Alphaproteobacteria</taxon>
        <taxon>Hyphomicrobiales</taxon>
        <taxon>Nitrobacteraceae</taxon>
        <taxon>Bradyrhizobium</taxon>
    </lineage>
</organism>
<dbReference type="EMBL" id="LLYB01000052">
    <property type="protein sequence ID" value="KRR25851.1"/>
    <property type="molecule type" value="Genomic_DNA"/>
</dbReference>
<feature type="compositionally biased region" description="Basic and acidic residues" evidence="1">
    <location>
        <begin position="61"/>
        <end position="70"/>
    </location>
</feature>
<sequence>MRDPIKEPKYWRERAQATRARARRYHDVGQTRRLLRVAEEYDKIADRAEQWQSAGRSANSRLKDADKVVD</sequence>